<protein>
    <submittedName>
        <fullName evidence="1">Uncharacterized protein</fullName>
    </submittedName>
</protein>
<accession>A0ABR3JJC4</accession>
<sequence>MANPRSLVISVHLLHRSSSFPTPLPASRVDHLQLVNIPFLLFAHLVGPYVLRLVQAGNRISSLPCAPPNSSVICTVILIPSSSRHKPMSAHATQLFHPGRSSL</sequence>
<comment type="caution">
    <text evidence="1">The sequence shown here is derived from an EMBL/GenBank/DDBJ whole genome shotgun (WGS) entry which is preliminary data.</text>
</comment>
<evidence type="ECO:0000313" key="2">
    <source>
        <dbReference type="Proteomes" id="UP001556367"/>
    </source>
</evidence>
<gene>
    <name evidence="1" type="ORF">HGRIS_002065</name>
</gene>
<dbReference type="EMBL" id="JASNQZ010000006">
    <property type="protein sequence ID" value="KAL0955863.1"/>
    <property type="molecule type" value="Genomic_DNA"/>
</dbReference>
<reference evidence="2" key="1">
    <citation type="submission" date="2024-06" db="EMBL/GenBank/DDBJ databases">
        <title>Multi-omics analyses provide insights into the biosynthesis of the anticancer antibiotic pleurotin in Hohenbuehelia grisea.</title>
        <authorList>
            <person name="Weaver J.A."/>
            <person name="Alberti F."/>
        </authorList>
    </citation>
    <scope>NUCLEOTIDE SEQUENCE [LARGE SCALE GENOMIC DNA]</scope>
    <source>
        <strain evidence="2">T-177</strain>
    </source>
</reference>
<name>A0ABR3JJC4_9AGAR</name>
<keyword evidence="2" id="KW-1185">Reference proteome</keyword>
<organism evidence="1 2">
    <name type="scientific">Hohenbuehelia grisea</name>
    <dbReference type="NCBI Taxonomy" id="104357"/>
    <lineage>
        <taxon>Eukaryota</taxon>
        <taxon>Fungi</taxon>
        <taxon>Dikarya</taxon>
        <taxon>Basidiomycota</taxon>
        <taxon>Agaricomycotina</taxon>
        <taxon>Agaricomycetes</taxon>
        <taxon>Agaricomycetidae</taxon>
        <taxon>Agaricales</taxon>
        <taxon>Pleurotineae</taxon>
        <taxon>Pleurotaceae</taxon>
        <taxon>Hohenbuehelia</taxon>
    </lineage>
</organism>
<proteinExistence type="predicted"/>
<evidence type="ECO:0000313" key="1">
    <source>
        <dbReference type="EMBL" id="KAL0955863.1"/>
    </source>
</evidence>
<dbReference type="Proteomes" id="UP001556367">
    <property type="component" value="Unassembled WGS sequence"/>
</dbReference>